<dbReference type="InterPro" id="IPR044087">
    <property type="entry name" value="NahD-like"/>
</dbReference>
<dbReference type="Gene3D" id="3.40.30.10">
    <property type="entry name" value="Glutaredoxin"/>
    <property type="match status" value="1"/>
</dbReference>
<dbReference type="GO" id="GO:1901170">
    <property type="term" value="P:naphthalene catabolic process"/>
    <property type="evidence" value="ECO:0007669"/>
    <property type="project" value="InterPro"/>
</dbReference>
<dbReference type="GO" id="GO:0004364">
    <property type="term" value="F:glutathione transferase activity"/>
    <property type="evidence" value="ECO:0007669"/>
    <property type="project" value="TreeGrafter"/>
</dbReference>
<evidence type="ECO:0000313" key="4">
    <source>
        <dbReference type="EMBL" id="PCI75562.1"/>
    </source>
</evidence>
<feature type="active site" description="Nucleophile" evidence="2">
    <location>
        <position position="14"/>
    </location>
</feature>
<evidence type="ECO:0000256" key="1">
    <source>
        <dbReference type="PIRNR" id="PIRNR006386"/>
    </source>
</evidence>
<comment type="similarity">
    <text evidence="1">Belongs to the GST superfamily. NadH family.</text>
</comment>
<dbReference type="PANTHER" id="PTHR42943:SF2">
    <property type="entry name" value="GLUTATHIONE S-TRANSFERASE KAPPA 1"/>
    <property type="match status" value="1"/>
</dbReference>
<proteinExistence type="inferred from homology"/>
<gene>
    <name evidence="4" type="ORF">COB20_12625</name>
</gene>
<dbReference type="PIRSF" id="PIRSF006386">
    <property type="entry name" value="HCCAis_GSTk"/>
    <property type="match status" value="1"/>
</dbReference>
<dbReference type="CDD" id="cd03022">
    <property type="entry name" value="DsbA_HCCA_Iso"/>
    <property type="match status" value="1"/>
</dbReference>
<evidence type="ECO:0000313" key="5">
    <source>
        <dbReference type="Proteomes" id="UP000218767"/>
    </source>
</evidence>
<evidence type="ECO:0000256" key="2">
    <source>
        <dbReference type="PIRSR" id="PIRSR006386-1"/>
    </source>
</evidence>
<dbReference type="InterPro" id="IPR051924">
    <property type="entry name" value="GST_Kappa/NadH"/>
</dbReference>
<dbReference type="InterPro" id="IPR001853">
    <property type="entry name" value="DSBA-like_thioredoxin_dom"/>
</dbReference>
<dbReference type="GO" id="GO:0018845">
    <property type="term" value="F:2-hydroxychromene-2-carboxylate isomerase activity"/>
    <property type="evidence" value="ECO:0007669"/>
    <property type="project" value="UniProtKB-UniRule"/>
</dbReference>
<dbReference type="InterPro" id="IPR014440">
    <property type="entry name" value="HCCAis_GSTk"/>
</dbReference>
<reference evidence="5" key="1">
    <citation type="submission" date="2017-08" db="EMBL/GenBank/DDBJ databases">
        <title>A dynamic microbial community with high functional redundancy inhabits the cold, oxic subseafloor aquifer.</title>
        <authorList>
            <person name="Tully B.J."/>
            <person name="Wheat C.G."/>
            <person name="Glazer B.T."/>
            <person name="Huber J.A."/>
        </authorList>
    </citation>
    <scope>NUCLEOTIDE SEQUENCE [LARGE SCALE GENOMIC DNA]</scope>
</reference>
<dbReference type="AlphaFoldDB" id="A0A2A4WYM2"/>
<dbReference type="EC" id="5.99.1.4" evidence="1"/>
<evidence type="ECO:0000259" key="3">
    <source>
        <dbReference type="Pfam" id="PF01323"/>
    </source>
</evidence>
<dbReference type="PANTHER" id="PTHR42943">
    <property type="entry name" value="GLUTATHIONE S-TRANSFERASE KAPPA"/>
    <property type="match status" value="1"/>
</dbReference>
<feature type="domain" description="DSBA-like thioredoxin" evidence="3">
    <location>
        <begin position="6"/>
        <end position="193"/>
    </location>
</feature>
<comment type="caution">
    <text evidence="4">The sequence shown here is derived from an EMBL/GenBank/DDBJ whole genome shotgun (WGS) entry which is preliminary data.</text>
</comment>
<comment type="catalytic activity">
    <reaction evidence="1">
        <text>2-hydroxychromene-2-carboxylate = (3E)-4-(2-hydroxyphenyl)-2-oxobut-3-enoate</text>
        <dbReference type="Rhea" id="RHEA:27401"/>
        <dbReference type="ChEBI" id="CHEBI:59350"/>
        <dbReference type="ChEBI" id="CHEBI:59353"/>
        <dbReference type="EC" id="5.99.1.4"/>
    </reaction>
</comment>
<accession>A0A2A4WYM2</accession>
<keyword evidence="1" id="KW-0413">Isomerase</keyword>
<sequence>MKPTSLDFYFDYLSPFAFFAWLKIEKFCEQFQLELKAHPVVFGKLLDHWGHLGPAEIPPKSQWVGRYCKRYASLAGIDYRPPKYHPFNPLPSLRMSLAQVSGNDQHAVITAIFKAGWTKAEDLGDVANLISLLERAGIPCEDFEQKIQQVETKNALISETENAIARGVFGVPTMIIEEQLFWGNDQYDHMQLLLEGNDPVTPEEQDSLARRPRMIDRKAITNKN</sequence>
<dbReference type="Pfam" id="PF01323">
    <property type="entry name" value="DSBA"/>
    <property type="match status" value="1"/>
</dbReference>
<dbReference type="GO" id="GO:0004602">
    <property type="term" value="F:glutathione peroxidase activity"/>
    <property type="evidence" value="ECO:0007669"/>
    <property type="project" value="TreeGrafter"/>
</dbReference>
<name>A0A2A4WYM2_9GAMM</name>
<dbReference type="InterPro" id="IPR036249">
    <property type="entry name" value="Thioredoxin-like_sf"/>
</dbReference>
<protein>
    <recommendedName>
        <fullName evidence="1">2-hydroxychromene-2-carboxylate isomerase</fullName>
        <ecNumber evidence="1">5.99.1.4</ecNumber>
    </recommendedName>
</protein>
<dbReference type="Proteomes" id="UP000218767">
    <property type="component" value="Unassembled WGS sequence"/>
</dbReference>
<dbReference type="GO" id="GO:0006749">
    <property type="term" value="P:glutathione metabolic process"/>
    <property type="evidence" value="ECO:0007669"/>
    <property type="project" value="TreeGrafter"/>
</dbReference>
<dbReference type="EMBL" id="NVUL01000072">
    <property type="protein sequence ID" value="PCI75562.1"/>
    <property type="molecule type" value="Genomic_DNA"/>
</dbReference>
<dbReference type="SUPFAM" id="SSF52833">
    <property type="entry name" value="Thioredoxin-like"/>
    <property type="match status" value="1"/>
</dbReference>
<organism evidence="4 5">
    <name type="scientific">SAR86 cluster bacterium</name>
    <dbReference type="NCBI Taxonomy" id="2030880"/>
    <lineage>
        <taxon>Bacteria</taxon>
        <taxon>Pseudomonadati</taxon>
        <taxon>Pseudomonadota</taxon>
        <taxon>Gammaproteobacteria</taxon>
        <taxon>SAR86 cluster</taxon>
    </lineage>
</organism>